<gene>
    <name evidence="6" type="primary">LOC102805613</name>
</gene>
<dbReference type="InterPro" id="IPR015947">
    <property type="entry name" value="PUA-like_sf"/>
</dbReference>
<keyword evidence="1 2" id="KW-0539">Nucleus</keyword>
<feature type="region of interest" description="Disordered" evidence="3">
    <location>
        <begin position="19"/>
        <end position="87"/>
    </location>
</feature>
<evidence type="ECO:0000256" key="2">
    <source>
        <dbReference type="PROSITE-ProRule" id="PRU00358"/>
    </source>
</evidence>
<feature type="domain" description="YDG" evidence="4">
    <location>
        <begin position="98"/>
        <end position="164"/>
    </location>
</feature>
<dbReference type="InterPro" id="IPR045134">
    <property type="entry name" value="UHRF1/2-like"/>
</dbReference>
<dbReference type="Proteomes" id="UP000694865">
    <property type="component" value="Unplaced"/>
</dbReference>
<organism evidence="5 6">
    <name type="scientific">Saccoglossus kowalevskii</name>
    <name type="common">Acorn worm</name>
    <dbReference type="NCBI Taxonomy" id="10224"/>
    <lineage>
        <taxon>Eukaryota</taxon>
        <taxon>Metazoa</taxon>
        <taxon>Hemichordata</taxon>
        <taxon>Enteropneusta</taxon>
        <taxon>Harrimaniidae</taxon>
        <taxon>Saccoglossus</taxon>
    </lineage>
</organism>
<keyword evidence="5" id="KW-1185">Reference proteome</keyword>
<evidence type="ECO:0000256" key="3">
    <source>
        <dbReference type="SAM" id="MobiDB-lite"/>
    </source>
</evidence>
<feature type="compositionally biased region" description="Polar residues" evidence="3">
    <location>
        <begin position="40"/>
        <end position="51"/>
    </location>
</feature>
<proteinExistence type="predicted"/>
<dbReference type="SMART" id="SM00466">
    <property type="entry name" value="SRA"/>
    <property type="match status" value="1"/>
</dbReference>
<comment type="subcellular location">
    <subcellularLocation>
        <location evidence="2">Nucleus</location>
    </subcellularLocation>
</comment>
<dbReference type="PROSITE" id="PS51015">
    <property type="entry name" value="YDG"/>
    <property type="match status" value="1"/>
</dbReference>
<dbReference type="PANTHER" id="PTHR14140:SF27">
    <property type="entry name" value="OS04G0289800 PROTEIN"/>
    <property type="match status" value="1"/>
</dbReference>
<dbReference type="GeneID" id="102805613"/>
<dbReference type="InterPro" id="IPR003105">
    <property type="entry name" value="SRA_YDG"/>
</dbReference>
<feature type="compositionally biased region" description="Acidic residues" evidence="3">
    <location>
        <begin position="67"/>
        <end position="82"/>
    </location>
</feature>
<evidence type="ECO:0000259" key="4">
    <source>
        <dbReference type="PROSITE" id="PS51015"/>
    </source>
</evidence>
<accession>A0ABM0MB48</accession>
<dbReference type="PANTHER" id="PTHR14140">
    <property type="entry name" value="E3 UBIQUITIN-PROTEIN LIGASE UHRF-RELATED"/>
    <property type="match status" value="1"/>
</dbReference>
<sequence length="164" mass="18435">MVIIWYTPTFNTTFKVIKKAPKRKRPASTPTQRKSVKVENGSTENQGSSYKTGIRRSSRLRGQDAPSLEDMELETSQADDEDVYRRPKLPKHRPNFYGFVEGVEIGTLWQTRLECCYAGIHRPTVAGIHGGEDGCYSIALSGGYEDDIDLGDSFTYTGEGRMFL</sequence>
<protein>
    <submittedName>
        <fullName evidence="6">Histone-lysine N-methyltransferase, H3 lysine-9 specific SUVH6-like</fullName>
    </submittedName>
</protein>
<evidence type="ECO:0000256" key="1">
    <source>
        <dbReference type="ARBA" id="ARBA00023242"/>
    </source>
</evidence>
<reference evidence="6" key="1">
    <citation type="submission" date="2025-08" db="UniProtKB">
        <authorList>
            <consortium name="RefSeq"/>
        </authorList>
    </citation>
    <scope>IDENTIFICATION</scope>
    <source>
        <tissue evidence="6">Testes</tissue>
    </source>
</reference>
<evidence type="ECO:0000313" key="6">
    <source>
        <dbReference type="RefSeq" id="XP_006817239.1"/>
    </source>
</evidence>
<dbReference type="Pfam" id="PF02182">
    <property type="entry name" value="SAD_SRA"/>
    <property type="match status" value="1"/>
</dbReference>
<name>A0ABM0MB48_SACKO</name>
<dbReference type="RefSeq" id="XP_006817239.1">
    <property type="nucleotide sequence ID" value="XM_006817176.1"/>
</dbReference>
<evidence type="ECO:0000313" key="5">
    <source>
        <dbReference type="Proteomes" id="UP000694865"/>
    </source>
</evidence>
<dbReference type="SUPFAM" id="SSF88697">
    <property type="entry name" value="PUA domain-like"/>
    <property type="match status" value="1"/>
</dbReference>
<dbReference type="InterPro" id="IPR036987">
    <property type="entry name" value="SRA-YDG_sf"/>
</dbReference>
<dbReference type="Gene3D" id="2.30.280.10">
    <property type="entry name" value="SRA-YDG"/>
    <property type="match status" value="1"/>
</dbReference>